<evidence type="ECO:0000256" key="4">
    <source>
        <dbReference type="ARBA" id="ARBA00023125"/>
    </source>
</evidence>
<dbReference type="Gene3D" id="1.10.10.10">
    <property type="entry name" value="Winged helix-like DNA-binding domain superfamily/Winged helix DNA-binding domain"/>
    <property type="match status" value="1"/>
</dbReference>
<dbReference type="PANTHER" id="PTHR46577">
    <property type="entry name" value="HTH-TYPE TRANSCRIPTIONAL REGULATORY PROTEIN GABR"/>
    <property type="match status" value="1"/>
</dbReference>
<feature type="compositionally biased region" description="Polar residues" evidence="6">
    <location>
        <begin position="465"/>
        <end position="475"/>
    </location>
</feature>
<dbReference type="InterPro" id="IPR051446">
    <property type="entry name" value="HTH_trans_reg/aminotransferase"/>
</dbReference>
<dbReference type="Proteomes" id="UP000198515">
    <property type="component" value="Unassembled WGS sequence"/>
</dbReference>
<protein>
    <submittedName>
        <fullName evidence="8">GntR family transcriptional regulator / MocR family aminotransferase</fullName>
    </submittedName>
</protein>
<keyword evidence="8" id="KW-0808">Transferase</keyword>
<dbReference type="Pfam" id="PF00155">
    <property type="entry name" value="Aminotran_1_2"/>
    <property type="match status" value="1"/>
</dbReference>
<dbReference type="InterPro" id="IPR000524">
    <property type="entry name" value="Tscrpt_reg_HTH_GntR"/>
</dbReference>
<name>A0A1C4CMC4_9ENTR</name>
<dbReference type="InterPro" id="IPR015421">
    <property type="entry name" value="PyrdxlP-dep_Trfase_major"/>
</dbReference>
<keyword evidence="9" id="KW-1185">Reference proteome</keyword>
<feature type="region of interest" description="Disordered" evidence="6">
    <location>
        <begin position="462"/>
        <end position="485"/>
    </location>
</feature>
<dbReference type="InterPro" id="IPR036390">
    <property type="entry name" value="WH_DNA-bd_sf"/>
</dbReference>
<keyword evidence="4" id="KW-0238">DNA-binding</keyword>
<evidence type="ECO:0000256" key="1">
    <source>
        <dbReference type="ARBA" id="ARBA00005384"/>
    </source>
</evidence>
<evidence type="ECO:0000256" key="2">
    <source>
        <dbReference type="ARBA" id="ARBA00022898"/>
    </source>
</evidence>
<keyword evidence="3" id="KW-0805">Transcription regulation</keyword>
<feature type="domain" description="HTH gntR-type" evidence="7">
    <location>
        <begin position="2"/>
        <end position="70"/>
    </location>
</feature>
<keyword evidence="5" id="KW-0804">Transcription</keyword>
<dbReference type="GO" id="GO:0008483">
    <property type="term" value="F:transaminase activity"/>
    <property type="evidence" value="ECO:0007669"/>
    <property type="project" value="UniProtKB-KW"/>
</dbReference>
<dbReference type="RefSeq" id="WP_244153058.1">
    <property type="nucleotide sequence ID" value="NZ_FMBC01000012.1"/>
</dbReference>
<dbReference type="SUPFAM" id="SSF53383">
    <property type="entry name" value="PLP-dependent transferases"/>
    <property type="match status" value="1"/>
</dbReference>
<dbReference type="CDD" id="cd07377">
    <property type="entry name" value="WHTH_GntR"/>
    <property type="match status" value="1"/>
</dbReference>
<dbReference type="GO" id="GO:0003700">
    <property type="term" value="F:DNA-binding transcription factor activity"/>
    <property type="evidence" value="ECO:0007669"/>
    <property type="project" value="InterPro"/>
</dbReference>
<proteinExistence type="inferred from homology"/>
<gene>
    <name evidence="8" type="ORF">GA0061070_101218</name>
</gene>
<keyword evidence="8" id="KW-0032">Aminotransferase</keyword>
<dbReference type="SMART" id="SM00345">
    <property type="entry name" value="HTH_GNTR"/>
    <property type="match status" value="1"/>
</dbReference>
<organism evidence="8 9">
    <name type="scientific">Kosakonia oryziphila</name>
    <dbReference type="NCBI Taxonomy" id="1005667"/>
    <lineage>
        <taxon>Bacteria</taxon>
        <taxon>Pseudomonadati</taxon>
        <taxon>Pseudomonadota</taxon>
        <taxon>Gammaproteobacteria</taxon>
        <taxon>Enterobacterales</taxon>
        <taxon>Enterobacteriaceae</taxon>
        <taxon>Kosakonia</taxon>
    </lineage>
</organism>
<dbReference type="SUPFAM" id="SSF46785">
    <property type="entry name" value="Winged helix' DNA-binding domain"/>
    <property type="match status" value="1"/>
</dbReference>
<dbReference type="InterPro" id="IPR015424">
    <property type="entry name" value="PyrdxlP-dep_Trfase"/>
</dbReference>
<evidence type="ECO:0000256" key="5">
    <source>
        <dbReference type="ARBA" id="ARBA00023163"/>
    </source>
</evidence>
<dbReference type="GO" id="GO:0003677">
    <property type="term" value="F:DNA binding"/>
    <property type="evidence" value="ECO:0007669"/>
    <property type="project" value="UniProtKB-KW"/>
</dbReference>
<evidence type="ECO:0000313" key="9">
    <source>
        <dbReference type="Proteomes" id="UP000198515"/>
    </source>
</evidence>
<dbReference type="Pfam" id="PF00392">
    <property type="entry name" value="GntR"/>
    <property type="match status" value="1"/>
</dbReference>
<sequence length="485" mass="54796">MKPGYKSIYEQYRHSIVSGLLKPGDKVPSVRVLASELGVARKTVETAWAILIGEGYLISQGARGTRVNPDLILPAQKPASKQSIVEEKPRAMMEVLRDQQGFLRLGIPSLDAFPYKKWLLLCGKAVRSMQPLEMTNPPLVGYTPLREAIAHYVNVSRGLSCSAEQVFITSGYSNNLRLILNTLATERDKVLFEDPGYFFGQQALKRAAANLHFVPVDDQGVNVDYLLRYHNDAHLLFVTPSHQSPLAVTLSLPRKHQLLKWASQNESWIIEDDYDGEFHYTRKVLPAMKSLDRDDRVIYMGTFSKTVMPALRIGYLVLPRAALARFHETAALTESGQPVLTQKILAAFLGEGHFYQHLKKMRTLYSQRRKHMLTALENIYPHLFNVEVSDGGMHIIAFLRTSTQDVALAEIWQCHDLQVSPLSRWYNQTSKRYGLIIGYTNVRSYAEAEALLQRPATETRALLASSRSSGQTTNEGEIPRRSEKR</sequence>
<dbReference type="InterPro" id="IPR036388">
    <property type="entry name" value="WH-like_DNA-bd_sf"/>
</dbReference>
<dbReference type="EMBL" id="FMBC01000012">
    <property type="protein sequence ID" value="SCC20239.1"/>
    <property type="molecule type" value="Genomic_DNA"/>
</dbReference>
<evidence type="ECO:0000313" key="8">
    <source>
        <dbReference type="EMBL" id="SCC20239.1"/>
    </source>
</evidence>
<keyword evidence="2" id="KW-0663">Pyridoxal phosphate</keyword>
<evidence type="ECO:0000256" key="6">
    <source>
        <dbReference type="SAM" id="MobiDB-lite"/>
    </source>
</evidence>
<dbReference type="InterPro" id="IPR004839">
    <property type="entry name" value="Aminotransferase_I/II_large"/>
</dbReference>
<accession>A0A1C4CMC4</accession>
<reference evidence="9" key="1">
    <citation type="submission" date="2016-08" db="EMBL/GenBank/DDBJ databases">
        <authorList>
            <person name="Varghese N."/>
            <person name="Submissions Spin"/>
        </authorList>
    </citation>
    <scope>NUCLEOTIDE SEQUENCE [LARGE SCALE GENOMIC DNA]</scope>
    <source>
        <strain evidence="9">REICA_142</strain>
    </source>
</reference>
<dbReference type="CDD" id="cd00609">
    <property type="entry name" value="AAT_like"/>
    <property type="match status" value="1"/>
</dbReference>
<evidence type="ECO:0000259" key="7">
    <source>
        <dbReference type="PROSITE" id="PS50949"/>
    </source>
</evidence>
<evidence type="ECO:0000256" key="3">
    <source>
        <dbReference type="ARBA" id="ARBA00023015"/>
    </source>
</evidence>
<dbReference type="GO" id="GO:0030170">
    <property type="term" value="F:pyridoxal phosphate binding"/>
    <property type="evidence" value="ECO:0007669"/>
    <property type="project" value="InterPro"/>
</dbReference>
<dbReference type="Gene3D" id="3.40.640.10">
    <property type="entry name" value="Type I PLP-dependent aspartate aminotransferase-like (Major domain)"/>
    <property type="match status" value="1"/>
</dbReference>
<dbReference type="AlphaFoldDB" id="A0A1C4CMC4"/>
<dbReference type="PANTHER" id="PTHR46577:SF1">
    <property type="entry name" value="HTH-TYPE TRANSCRIPTIONAL REGULATORY PROTEIN GABR"/>
    <property type="match status" value="1"/>
</dbReference>
<comment type="similarity">
    <text evidence="1">In the C-terminal section; belongs to the class-I pyridoxal-phosphate-dependent aminotransferase family.</text>
</comment>
<dbReference type="PROSITE" id="PS50949">
    <property type="entry name" value="HTH_GNTR"/>
    <property type="match status" value="1"/>
</dbReference>